<dbReference type="RefSeq" id="WP_037439179.1">
    <property type="nucleotide sequence ID" value="NZ_JNFF01000031.1"/>
</dbReference>
<keyword evidence="3" id="KW-1185">Reference proteome</keyword>
<keyword evidence="1" id="KW-0732">Signal</keyword>
<protein>
    <recommendedName>
        <fullName evidence="4">Lipocalin-like domain-containing protein</fullName>
    </recommendedName>
</protein>
<dbReference type="EMBL" id="JNFF01000031">
    <property type="protein sequence ID" value="KEQ30720.1"/>
    <property type="molecule type" value="Genomic_DNA"/>
</dbReference>
<feature type="chain" id="PRO_5001761956" description="Lipocalin-like domain-containing protein" evidence="1">
    <location>
        <begin position="23"/>
        <end position="124"/>
    </location>
</feature>
<evidence type="ECO:0008006" key="4">
    <source>
        <dbReference type="Google" id="ProtNLM"/>
    </source>
</evidence>
<reference evidence="2 3" key="1">
    <citation type="journal article" date="1992" name="Int. J. Syst. Bacteriol.">
        <title>Sphingobacterium antarcticus sp. nov. a Psychrotrophic Bacterium from the Soils of Schirmacher Oasis, Antarctica.</title>
        <authorList>
            <person name="Shivaji S."/>
            <person name="Ray M.K."/>
            <person name="Rao N.S."/>
            <person name="Saiserr L."/>
            <person name="Jagannadham M.V."/>
            <person name="Kumar G.S."/>
            <person name="Reddy G."/>
            <person name="Bhargava P.M."/>
        </authorList>
    </citation>
    <scope>NUCLEOTIDE SEQUENCE [LARGE SCALE GENOMIC DNA]</scope>
    <source>
        <strain evidence="2 3">4BY</strain>
    </source>
</reference>
<dbReference type="eggNOG" id="ENOG5030JB3">
    <property type="taxonomic scope" value="Bacteria"/>
</dbReference>
<feature type="signal peptide" evidence="1">
    <location>
        <begin position="1"/>
        <end position="22"/>
    </location>
</feature>
<evidence type="ECO:0000313" key="2">
    <source>
        <dbReference type="EMBL" id="KEQ30720.1"/>
    </source>
</evidence>
<comment type="caution">
    <text evidence="2">The sequence shown here is derived from an EMBL/GenBank/DDBJ whole genome shotgun (WGS) entry which is preliminary data.</text>
</comment>
<accession>A0A081PJ47</accession>
<gene>
    <name evidence="2" type="ORF">N180_19035</name>
</gene>
<proteinExistence type="predicted"/>
<organism evidence="2 3">
    <name type="scientific">Pedobacter antarcticus 4BY</name>
    <dbReference type="NCBI Taxonomy" id="1358423"/>
    <lineage>
        <taxon>Bacteria</taxon>
        <taxon>Pseudomonadati</taxon>
        <taxon>Bacteroidota</taxon>
        <taxon>Sphingobacteriia</taxon>
        <taxon>Sphingobacteriales</taxon>
        <taxon>Sphingobacteriaceae</taxon>
        <taxon>Pedobacter</taxon>
    </lineage>
</organism>
<dbReference type="AlphaFoldDB" id="A0A081PJ47"/>
<evidence type="ECO:0000313" key="3">
    <source>
        <dbReference type="Proteomes" id="UP000028007"/>
    </source>
</evidence>
<dbReference type="Proteomes" id="UP000028007">
    <property type="component" value="Unassembled WGS sequence"/>
</dbReference>
<sequence length="124" mass="13514">MKKLSLVCTVILGLFFCLDASAQTTADYFAGKWNVTIFGTPNGDAKITLVLEKKGTDLTGVVRDSTNTEVSTITQIDQNDKSITAAFNIQNYDVTLTLNPVDQDNTKGTLMNMFDAVGVRVKEN</sequence>
<dbReference type="OrthoDB" id="1100674at2"/>
<evidence type="ECO:0000256" key="1">
    <source>
        <dbReference type="SAM" id="SignalP"/>
    </source>
</evidence>
<name>A0A081PJ47_9SPHI</name>